<evidence type="ECO:0000313" key="2">
    <source>
        <dbReference type="EMBL" id="KAK4268140.1"/>
    </source>
</evidence>
<evidence type="ECO:0000256" key="1">
    <source>
        <dbReference type="SAM" id="MobiDB-lite"/>
    </source>
</evidence>
<proteinExistence type="predicted"/>
<dbReference type="EMBL" id="JAWXYG010000007">
    <property type="protein sequence ID" value="KAK4268140.1"/>
    <property type="molecule type" value="Genomic_DNA"/>
</dbReference>
<sequence>MHRRIVLLSRFLCSELNTPSSISSSIVKSSRHFSELNSPSTLISRSSQSGIVESIVADGFPFDLNILPSQSQEISETESDSIEQEIEEEEELIHASETNGNVQTPS</sequence>
<feature type="compositionally biased region" description="Polar residues" evidence="1">
    <location>
        <begin position="96"/>
        <end position="106"/>
    </location>
</feature>
<feature type="region of interest" description="Disordered" evidence="1">
    <location>
        <begin position="70"/>
        <end position="106"/>
    </location>
</feature>
<dbReference type="AlphaFoldDB" id="A0AAE1JD34"/>
<comment type="caution">
    <text evidence="2">The sequence shown here is derived from an EMBL/GenBank/DDBJ whole genome shotgun (WGS) entry which is preliminary data.</text>
</comment>
<reference evidence="2" key="1">
    <citation type="submission" date="2023-10" db="EMBL/GenBank/DDBJ databases">
        <title>Chromosome-level genome of the transformable northern wattle, Acacia crassicarpa.</title>
        <authorList>
            <person name="Massaro I."/>
            <person name="Sinha N.R."/>
            <person name="Poethig S."/>
            <person name="Leichty A.R."/>
        </authorList>
    </citation>
    <scope>NUCLEOTIDE SEQUENCE</scope>
    <source>
        <strain evidence="2">Acra3RX</strain>
        <tissue evidence="2">Leaf</tissue>
    </source>
</reference>
<gene>
    <name evidence="2" type="ORF">QN277_024833</name>
</gene>
<accession>A0AAE1JD34</accession>
<evidence type="ECO:0000313" key="3">
    <source>
        <dbReference type="Proteomes" id="UP001293593"/>
    </source>
</evidence>
<organism evidence="2 3">
    <name type="scientific">Acacia crassicarpa</name>
    <name type="common">northern wattle</name>
    <dbReference type="NCBI Taxonomy" id="499986"/>
    <lineage>
        <taxon>Eukaryota</taxon>
        <taxon>Viridiplantae</taxon>
        <taxon>Streptophyta</taxon>
        <taxon>Embryophyta</taxon>
        <taxon>Tracheophyta</taxon>
        <taxon>Spermatophyta</taxon>
        <taxon>Magnoliopsida</taxon>
        <taxon>eudicotyledons</taxon>
        <taxon>Gunneridae</taxon>
        <taxon>Pentapetalae</taxon>
        <taxon>rosids</taxon>
        <taxon>fabids</taxon>
        <taxon>Fabales</taxon>
        <taxon>Fabaceae</taxon>
        <taxon>Caesalpinioideae</taxon>
        <taxon>mimosoid clade</taxon>
        <taxon>Acacieae</taxon>
        <taxon>Acacia</taxon>
    </lineage>
</organism>
<protein>
    <submittedName>
        <fullName evidence="2">Uncharacterized protein</fullName>
    </submittedName>
</protein>
<keyword evidence="3" id="KW-1185">Reference proteome</keyword>
<feature type="compositionally biased region" description="Acidic residues" evidence="1">
    <location>
        <begin position="75"/>
        <end position="91"/>
    </location>
</feature>
<dbReference type="Proteomes" id="UP001293593">
    <property type="component" value="Unassembled WGS sequence"/>
</dbReference>
<name>A0AAE1JD34_9FABA</name>